<dbReference type="UniPathway" id="UPA00908">
    <property type="reaction ID" value="UER00886"/>
</dbReference>
<dbReference type="Proteomes" id="UP000191094">
    <property type="component" value="Unassembled WGS sequence"/>
</dbReference>
<dbReference type="SUPFAM" id="SSF109604">
    <property type="entry name" value="HD-domain/PDEase-like"/>
    <property type="match status" value="1"/>
</dbReference>
<feature type="domain" description="TGS" evidence="3">
    <location>
        <begin position="449"/>
        <end position="510"/>
    </location>
</feature>
<dbReference type="AlphaFoldDB" id="A0A1T0CBV3"/>
<dbReference type="GO" id="GO:0005886">
    <property type="term" value="C:plasma membrane"/>
    <property type="evidence" value="ECO:0007669"/>
    <property type="project" value="TreeGrafter"/>
</dbReference>
<evidence type="ECO:0000256" key="2">
    <source>
        <dbReference type="ARBA" id="ARBA00022801"/>
    </source>
</evidence>
<dbReference type="PANTHER" id="PTHR21262">
    <property type="entry name" value="GUANOSINE-3',5'-BIS DIPHOSPHATE 3'-PYROPHOSPHOHYDROLASE"/>
    <property type="match status" value="1"/>
</dbReference>
<evidence type="ECO:0000313" key="4">
    <source>
        <dbReference type="EMBL" id="OOS19830.1"/>
    </source>
</evidence>
<dbReference type="SUPFAM" id="SSF81301">
    <property type="entry name" value="Nucleotidyltransferase"/>
    <property type="match status" value="1"/>
</dbReference>
<dbReference type="CDD" id="cd00077">
    <property type="entry name" value="HDc"/>
    <property type="match status" value="1"/>
</dbReference>
<comment type="caution">
    <text evidence="4">The sequence shown here is derived from an EMBL/GenBank/DDBJ whole genome shotgun (WGS) entry which is preliminary data.</text>
</comment>
<name>A0A1T0CBV3_9GAMM</name>
<dbReference type="FunFam" id="1.10.3210.10:FF:000001">
    <property type="entry name" value="GTP pyrophosphokinase RelA"/>
    <property type="match status" value="1"/>
</dbReference>
<dbReference type="SUPFAM" id="SSF81271">
    <property type="entry name" value="TGS-like"/>
    <property type="match status" value="1"/>
</dbReference>
<organism evidence="4 5">
    <name type="scientific">Lwoffella lincolnii</name>
    <dbReference type="NCBI Taxonomy" id="90241"/>
    <lineage>
        <taxon>Bacteria</taxon>
        <taxon>Pseudomonadati</taxon>
        <taxon>Pseudomonadota</taxon>
        <taxon>Gammaproteobacteria</taxon>
        <taxon>Moraxellales</taxon>
        <taxon>Moraxellaceae</taxon>
        <taxon>Lwoffella</taxon>
    </lineage>
</organism>
<keyword evidence="5" id="KW-1185">Reference proteome</keyword>
<proteinExistence type="inferred from homology"/>
<keyword evidence="2 4" id="KW-0378">Hydrolase</keyword>
<evidence type="ECO:0000256" key="1">
    <source>
        <dbReference type="ARBA" id="ARBA00007476"/>
    </source>
</evidence>
<dbReference type="InterPro" id="IPR043519">
    <property type="entry name" value="NT_sf"/>
</dbReference>
<dbReference type="PROSITE" id="PS51880">
    <property type="entry name" value="TGS"/>
    <property type="match status" value="1"/>
</dbReference>
<dbReference type="InterPro" id="IPR012675">
    <property type="entry name" value="Beta-grasp_dom_sf"/>
</dbReference>
<dbReference type="InterPro" id="IPR004095">
    <property type="entry name" value="TGS"/>
</dbReference>
<dbReference type="SMART" id="SM00471">
    <property type="entry name" value="HDc"/>
    <property type="match status" value="1"/>
</dbReference>
<dbReference type="InterPro" id="IPR003607">
    <property type="entry name" value="HD/PDEase_dom"/>
</dbReference>
<gene>
    <name evidence="4" type="ORF">B0682_07755</name>
</gene>
<protein>
    <submittedName>
        <fullName evidence="4">Guanosine-3',5'-bis(Diphosphate) 3'-pyrophosphohydrolase</fullName>
    </submittedName>
</protein>
<dbReference type="EMBL" id="MUYT01000012">
    <property type="protein sequence ID" value="OOS19830.1"/>
    <property type="molecule type" value="Genomic_DNA"/>
</dbReference>
<dbReference type="InterPro" id="IPR007685">
    <property type="entry name" value="RelA_SpoT"/>
</dbReference>
<evidence type="ECO:0000259" key="3">
    <source>
        <dbReference type="PROSITE" id="PS51880"/>
    </source>
</evidence>
<dbReference type="InterPro" id="IPR012676">
    <property type="entry name" value="TGS-like"/>
</dbReference>
<dbReference type="Gene3D" id="1.10.3210.10">
    <property type="entry name" value="Hypothetical protein af1432"/>
    <property type="match status" value="1"/>
</dbReference>
<dbReference type="STRING" id="90241.B0682_07755"/>
<reference evidence="4 5" key="1">
    <citation type="submission" date="2017-02" db="EMBL/GenBank/DDBJ databases">
        <title>Draft genome sequence of Moraxella lincolnii CCUG 9405T type strain.</title>
        <authorList>
            <person name="Salva-Serra F."/>
            <person name="Engstrom-Jakobsson H."/>
            <person name="Thorell K."/>
            <person name="Jaen-Luchoro D."/>
            <person name="Gonzales-Siles L."/>
            <person name="Karlsson R."/>
            <person name="Yazdan S."/>
            <person name="Boulund F."/>
            <person name="Johnning A."/>
            <person name="Engstrand L."/>
            <person name="Kristiansson E."/>
            <person name="Moore E."/>
        </authorList>
    </citation>
    <scope>NUCLEOTIDE SEQUENCE [LARGE SCALE GENOMIC DNA]</scope>
    <source>
        <strain evidence="4 5">CCUG 9405</strain>
    </source>
</reference>
<sequence>MTDKALQAVSQAVMTTAKQRSEQDKTIHLQDIEQYSFTDDGGLPVAVLPKKSLFKFSHTLVDEAYHSLMLATSYLSEAEQADILAAAHFGDKAHIQDRRKSGEPYITHPLAVAEILAGFRLDRDTLIAGILHDTVEDTPVTLDELQQVFGGDVPKLVDGVTKLKSSGHNKHQNKLATFYKIVDATLKDPRVLIIKLSDRLHNMSTLGAVKPEKQRATAQETLSFYIPLARVMGLNDIANAIELLCYRNLDNDMYGKLSDKLIQHGLGRHYKKNLIQENLQHVLHKQHIKGHVQVIDHQVSMFRQFFRNRGELNAILRQYAFEVVVETIEHCHQLANFFIERYDIPNEQVADHIKHPPAGGNQSLTLTYRYDTDTIQVTILTKKMQQSARLGVMALENASKVSQSVIQASLSAMKDLVSSENAIGLLGSADEADSSEQAVNDLIHYLNGRKILIYSPQGQVYELPRSATALDFAYAVGPKIGDAAVSAVVNGQAVSLSTVLTGTQTVEIITDPQGMPKAEWLGFVVTTKARNLIGKWLRALPDVEKCQHGEQALERALSTYDKHLSNLSDDDWADLLEWQGVTDKQGLFLQISSGALLPQLVVTRLFSDHIAVTEQDNANLSHPRNLLANMSGVEINFAKCCNAIYGDEILGYNSVNQGLIVHRHKCFEILNTKKEQPNRVFPLSWRDKDSLKQVTQGERAQFTAYLGIQVLLDEEQISEGMILLKQLNIGVVRYVTFINHSVFYVVVRSRSHAQEGIDALRKLYNFISIKRLYAPNRFDDHQAKKPNKRNPIKETQ</sequence>
<dbReference type="GO" id="GO:0008728">
    <property type="term" value="F:GTP diphosphokinase activity"/>
    <property type="evidence" value="ECO:0007669"/>
    <property type="project" value="TreeGrafter"/>
</dbReference>
<dbReference type="GO" id="GO:0042594">
    <property type="term" value="P:response to starvation"/>
    <property type="evidence" value="ECO:0007669"/>
    <property type="project" value="TreeGrafter"/>
</dbReference>
<comment type="similarity">
    <text evidence="1">Belongs to the RelA/SpoT family.</text>
</comment>
<dbReference type="Pfam" id="PF13328">
    <property type="entry name" value="HD_4"/>
    <property type="match status" value="1"/>
</dbReference>
<dbReference type="CDD" id="cd05399">
    <property type="entry name" value="NT_Rel-Spo_like"/>
    <property type="match status" value="1"/>
</dbReference>
<dbReference type="GO" id="GO:0008893">
    <property type="term" value="F:guanosine-3',5'-bis(diphosphate) 3'-diphosphatase activity"/>
    <property type="evidence" value="ECO:0007669"/>
    <property type="project" value="TreeGrafter"/>
</dbReference>
<dbReference type="Gene3D" id="3.10.20.30">
    <property type="match status" value="1"/>
</dbReference>
<evidence type="ECO:0000313" key="5">
    <source>
        <dbReference type="Proteomes" id="UP000191094"/>
    </source>
</evidence>
<dbReference type="Pfam" id="PF02824">
    <property type="entry name" value="TGS"/>
    <property type="match status" value="1"/>
</dbReference>
<accession>A0A1T0CBV3</accession>
<dbReference type="Gene3D" id="3.30.460.10">
    <property type="entry name" value="Beta Polymerase, domain 2"/>
    <property type="match status" value="1"/>
</dbReference>
<dbReference type="PANTHER" id="PTHR21262:SF36">
    <property type="entry name" value="BIFUNCTIONAL (P)PPGPP SYNTHASE_HYDROLASE SPOT"/>
    <property type="match status" value="1"/>
</dbReference>
<dbReference type="GO" id="GO:0015970">
    <property type="term" value="P:guanosine tetraphosphate biosynthetic process"/>
    <property type="evidence" value="ECO:0007669"/>
    <property type="project" value="UniProtKB-UniPathway"/>
</dbReference>